<keyword evidence="2" id="KW-1185">Reference proteome</keyword>
<gene>
    <name evidence="1" type="ORF">L6452_18150</name>
</gene>
<proteinExistence type="predicted"/>
<name>A0ACB9C5I1_ARCLA</name>
<sequence>MDWLARNEDSIVCNKKIIRMVLPEKGMVVIYGNRRDRGSSLISMIKANKTLRNGCCGFLAYVVDAKKEKYLPPDRQVELRIDLVPGATTISRAPDRLAPTEMKEIMSQLQQLLDKRFISPITSPWGASVLFVKKKDKSMRMCIDYQELNKLTIKNKYPIPRIDDLFDQLQGASSFSKIALRLGYHQLKVNEEDITDTTFPFMDMMNRVCQPYLDIFVIVFIDDILVYSKTKREHENHLRRVLELQRRERLYAKFSKCEFLLREVQFLRHVVSQDGIKVGPQKWKQFVIEKHQRIRWKSEVS</sequence>
<protein>
    <submittedName>
        <fullName evidence="1">Uncharacterized protein</fullName>
    </submittedName>
</protein>
<accession>A0ACB9C5I1</accession>
<evidence type="ECO:0000313" key="1">
    <source>
        <dbReference type="EMBL" id="KAI3729490.1"/>
    </source>
</evidence>
<dbReference type="EMBL" id="CM042051">
    <property type="protein sequence ID" value="KAI3729490.1"/>
    <property type="molecule type" value="Genomic_DNA"/>
</dbReference>
<reference evidence="1 2" key="2">
    <citation type="journal article" date="2022" name="Mol. Ecol. Resour.">
        <title>The genomes of chicory, endive, great burdock and yacon provide insights into Asteraceae paleo-polyploidization history and plant inulin production.</title>
        <authorList>
            <person name="Fan W."/>
            <person name="Wang S."/>
            <person name="Wang H."/>
            <person name="Wang A."/>
            <person name="Jiang F."/>
            <person name="Liu H."/>
            <person name="Zhao H."/>
            <person name="Xu D."/>
            <person name="Zhang Y."/>
        </authorList>
    </citation>
    <scope>NUCLEOTIDE SEQUENCE [LARGE SCALE GENOMIC DNA]</scope>
    <source>
        <strain evidence="2">cv. Niubang</strain>
    </source>
</reference>
<evidence type="ECO:0000313" key="2">
    <source>
        <dbReference type="Proteomes" id="UP001055879"/>
    </source>
</evidence>
<dbReference type="Proteomes" id="UP001055879">
    <property type="component" value="Linkage Group LG05"/>
</dbReference>
<comment type="caution">
    <text evidence="1">The sequence shown here is derived from an EMBL/GenBank/DDBJ whole genome shotgun (WGS) entry which is preliminary data.</text>
</comment>
<reference evidence="2" key="1">
    <citation type="journal article" date="2022" name="Mol. Ecol. Resour.">
        <title>The genomes of chicory, endive, great burdock and yacon provide insights into Asteraceae palaeo-polyploidization history and plant inulin production.</title>
        <authorList>
            <person name="Fan W."/>
            <person name="Wang S."/>
            <person name="Wang H."/>
            <person name="Wang A."/>
            <person name="Jiang F."/>
            <person name="Liu H."/>
            <person name="Zhao H."/>
            <person name="Xu D."/>
            <person name="Zhang Y."/>
        </authorList>
    </citation>
    <scope>NUCLEOTIDE SEQUENCE [LARGE SCALE GENOMIC DNA]</scope>
    <source>
        <strain evidence="2">cv. Niubang</strain>
    </source>
</reference>
<organism evidence="1 2">
    <name type="scientific">Arctium lappa</name>
    <name type="common">Greater burdock</name>
    <name type="synonym">Lappa major</name>
    <dbReference type="NCBI Taxonomy" id="4217"/>
    <lineage>
        <taxon>Eukaryota</taxon>
        <taxon>Viridiplantae</taxon>
        <taxon>Streptophyta</taxon>
        <taxon>Embryophyta</taxon>
        <taxon>Tracheophyta</taxon>
        <taxon>Spermatophyta</taxon>
        <taxon>Magnoliopsida</taxon>
        <taxon>eudicotyledons</taxon>
        <taxon>Gunneridae</taxon>
        <taxon>Pentapetalae</taxon>
        <taxon>asterids</taxon>
        <taxon>campanulids</taxon>
        <taxon>Asterales</taxon>
        <taxon>Asteraceae</taxon>
        <taxon>Carduoideae</taxon>
        <taxon>Cardueae</taxon>
        <taxon>Arctiinae</taxon>
        <taxon>Arctium</taxon>
    </lineage>
</organism>